<keyword evidence="6" id="KW-1185">Reference proteome</keyword>
<dbReference type="PANTHER" id="PTHR21237">
    <property type="entry name" value="GRPE PROTEIN"/>
    <property type="match status" value="1"/>
</dbReference>
<feature type="region of interest" description="Disordered" evidence="3">
    <location>
        <begin position="33"/>
        <end position="81"/>
    </location>
</feature>
<name>A0A1Z5JB30_FISSO</name>
<evidence type="ECO:0000256" key="1">
    <source>
        <dbReference type="ARBA" id="ARBA00023186"/>
    </source>
</evidence>
<evidence type="ECO:0000256" key="4">
    <source>
        <dbReference type="SAM" id="SignalP"/>
    </source>
</evidence>
<dbReference type="GO" id="GO:0006457">
    <property type="term" value="P:protein folding"/>
    <property type="evidence" value="ECO:0007669"/>
    <property type="project" value="InterPro"/>
</dbReference>
<dbReference type="Gene3D" id="2.30.22.10">
    <property type="entry name" value="Head domain of nucleotide exchange factor GrpE"/>
    <property type="match status" value="1"/>
</dbReference>
<dbReference type="PANTHER" id="PTHR21237:SF40">
    <property type="entry name" value="CELL CYCLE AND APOPTOSIS REGULATOR PROTEIN 2"/>
    <property type="match status" value="1"/>
</dbReference>
<dbReference type="EMBL" id="BDSP01000036">
    <property type="protein sequence ID" value="GAX11204.1"/>
    <property type="molecule type" value="Genomic_DNA"/>
</dbReference>
<proteinExistence type="predicted"/>
<dbReference type="SUPFAM" id="SSF51064">
    <property type="entry name" value="Head domain of nucleotide exchange factor GrpE"/>
    <property type="match status" value="1"/>
</dbReference>
<sequence>MFHKKAILTWLACMSLAATDAFVIRSPSSSLSSMTSSSFVPMSADDHGEPVNTDDQVEEDFVAEEQTEEEPQEEPQEEDPELVALKEEIAKLEAEVKEKRRQVEYTSDQADEYSQAGYARKVAEMENMRRARSMLNTSNRSSSTAVLLTKFLPTMDKLNELRAKYGEDSFGKQYNALPGTLMAGFSAMGVADFSVSSGEKMDAERMLAVAEEYSAELPAGTVIREVSSGLQLEGNVIRMAECVVSLGPETNGDEPAAPAETTEDDAGEA</sequence>
<feature type="chain" id="PRO_5012034886" description="Molecular chaperone GrpE" evidence="4">
    <location>
        <begin position="22"/>
        <end position="269"/>
    </location>
</feature>
<keyword evidence="4" id="KW-0732">Signal</keyword>
<dbReference type="GO" id="GO:0042803">
    <property type="term" value="F:protein homodimerization activity"/>
    <property type="evidence" value="ECO:0007669"/>
    <property type="project" value="InterPro"/>
</dbReference>
<feature type="compositionally biased region" description="Low complexity" evidence="3">
    <location>
        <begin position="33"/>
        <end position="43"/>
    </location>
</feature>
<dbReference type="GO" id="GO:0051082">
    <property type="term" value="F:unfolded protein binding"/>
    <property type="evidence" value="ECO:0007669"/>
    <property type="project" value="TreeGrafter"/>
</dbReference>
<evidence type="ECO:0000313" key="5">
    <source>
        <dbReference type="EMBL" id="GAX11204.1"/>
    </source>
</evidence>
<evidence type="ECO:0000256" key="3">
    <source>
        <dbReference type="SAM" id="MobiDB-lite"/>
    </source>
</evidence>
<protein>
    <recommendedName>
        <fullName evidence="7">Molecular chaperone GrpE</fullName>
    </recommendedName>
</protein>
<accession>A0A1Z5JB30</accession>
<feature type="coiled-coil region" evidence="2">
    <location>
        <begin position="82"/>
        <end position="109"/>
    </location>
</feature>
<dbReference type="AlphaFoldDB" id="A0A1Z5JB30"/>
<evidence type="ECO:0008006" key="7">
    <source>
        <dbReference type="Google" id="ProtNLM"/>
    </source>
</evidence>
<evidence type="ECO:0000256" key="2">
    <source>
        <dbReference type="SAM" id="Coils"/>
    </source>
</evidence>
<dbReference type="InterPro" id="IPR009012">
    <property type="entry name" value="GrpE_head"/>
</dbReference>
<keyword evidence="1" id="KW-0143">Chaperone</keyword>
<dbReference type="InterPro" id="IPR000740">
    <property type="entry name" value="GrpE"/>
</dbReference>
<reference evidence="5 6" key="1">
    <citation type="journal article" date="2015" name="Plant Cell">
        <title>Oil accumulation by the oleaginous diatom Fistulifera solaris as revealed by the genome and transcriptome.</title>
        <authorList>
            <person name="Tanaka T."/>
            <person name="Maeda Y."/>
            <person name="Veluchamy A."/>
            <person name="Tanaka M."/>
            <person name="Abida H."/>
            <person name="Marechal E."/>
            <person name="Bowler C."/>
            <person name="Muto M."/>
            <person name="Sunaga Y."/>
            <person name="Tanaka M."/>
            <person name="Yoshino T."/>
            <person name="Taniguchi T."/>
            <person name="Fukuda Y."/>
            <person name="Nemoto M."/>
            <person name="Matsumoto M."/>
            <person name="Wong P.S."/>
            <person name="Aburatani S."/>
            <person name="Fujibuchi W."/>
        </authorList>
    </citation>
    <scope>NUCLEOTIDE SEQUENCE [LARGE SCALE GENOMIC DNA]</scope>
    <source>
        <strain evidence="5 6">JPCC DA0580</strain>
    </source>
</reference>
<gene>
    <name evidence="5" type="ORF">FisN_9Hh301</name>
</gene>
<dbReference type="InParanoid" id="A0A1Z5JB30"/>
<feature type="region of interest" description="Disordered" evidence="3">
    <location>
        <begin position="247"/>
        <end position="269"/>
    </location>
</feature>
<dbReference type="Proteomes" id="UP000198406">
    <property type="component" value="Unassembled WGS sequence"/>
</dbReference>
<evidence type="ECO:0000313" key="6">
    <source>
        <dbReference type="Proteomes" id="UP000198406"/>
    </source>
</evidence>
<dbReference type="OrthoDB" id="45589at2759"/>
<comment type="caution">
    <text evidence="5">The sequence shown here is derived from an EMBL/GenBank/DDBJ whole genome shotgun (WGS) entry which is preliminary data.</text>
</comment>
<organism evidence="5 6">
    <name type="scientific">Fistulifera solaris</name>
    <name type="common">Oleaginous diatom</name>
    <dbReference type="NCBI Taxonomy" id="1519565"/>
    <lineage>
        <taxon>Eukaryota</taxon>
        <taxon>Sar</taxon>
        <taxon>Stramenopiles</taxon>
        <taxon>Ochrophyta</taxon>
        <taxon>Bacillariophyta</taxon>
        <taxon>Bacillariophyceae</taxon>
        <taxon>Bacillariophycidae</taxon>
        <taxon>Naviculales</taxon>
        <taxon>Naviculaceae</taxon>
        <taxon>Fistulifera</taxon>
    </lineage>
</organism>
<keyword evidence="2" id="KW-0175">Coiled coil</keyword>
<feature type="signal peptide" evidence="4">
    <location>
        <begin position="1"/>
        <end position="21"/>
    </location>
</feature>
<dbReference type="Pfam" id="PF01025">
    <property type="entry name" value="GrpE"/>
    <property type="match status" value="1"/>
</dbReference>
<dbReference type="GO" id="GO:0000774">
    <property type="term" value="F:adenyl-nucleotide exchange factor activity"/>
    <property type="evidence" value="ECO:0007669"/>
    <property type="project" value="InterPro"/>
</dbReference>
<feature type="compositionally biased region" description="Acidic residues" evidence="3">
    <location>
        <begin position="55"/>
        <end position="81"/>
    </location>
</feature>
<dbReference type="GO" id="GO:0051087">
    <property type="term" value="F:protein-folding chaperone binding"/>
    <property type="evidence" value="ECO:0007669"/>
    <property type="project" value="InterPro"/>
</dbReference>